<evidence type="ECO:0000313" key="2">
    <source>
        <dbReference type="EMBL" id="PCH34023.1"/>
    </source>
</evidence>
<reference evidence="2 3" key="1">
    <citation type="journal article" date="2012" name="Science">
        <title>The Paleozoic origin of enzymatic lignin decomposition reconstructed from 31 fungal genomes.</title>
        <authorList>
            <person name="Floudas D."/>
            <person name="Binder M."/>
            <person name="Riley R."/>
            <person name="Barry K."/>
            <person name="Blanchette R.A."/>
            <person name="Henrissat B."/>
            <person name="Martinez A.T."/>
            <person name="Otillar R."/>
            <person name="Spatafora J.W."/>
            <person name="Yadav J.S."/>
            <person name="Aerts A."/>
            <person name="Benoit I."/>
            <person name="Boyd A."/>
            <person name="Carlson A."/>
            <person name="Copeland A."/>
            <person name="Coutinho P.M."/>
            <person name="de Vries R.P."/>
            <person name="Ferreira P."/>
            <person name="Findley K."/>
            <person name="Foster B."/>
            <person name="Gaskell J."/>
            <person name="Glotzer D."/>
            <person name="Gorecki P."/>
            <person name="Heitman J."/>
            <person name="Hesse C."/>
            <person name="Hori C."/>
            <person name="Igarashi K."/>
            <person name="Jurgens J.A."/>
            <person name="Kallen N."/>
            <person name="Kersten P."/>
            <person name="Kohler A."/>
            <person name="Kuees U."/>
            <person name="Kumar T.K.A."/>
            <person name="Kuo A."/>
            <person name="LaButti K."/>
            <person name="Larrondo L.F."/>
            <person name="Lindquist E."/>
            <person name="Ling A."/>
            <person name="Lombard V."/>
            <person name="Lucas S."/>
            <person name="Lundell T."/>
            <person name="Martin R."/>
            <person name="McLaughlin D.J."/>
            <person name="Morgenstern I."/>
            <person name="Morin E."/>
            <person name="Murat C."/>
            <person name="Nagy L.G."/>
            <person name="Nolan M."/>
            <person name="Ohm R.A."/>
            <person name="Patyshakuliyeva A."/>
            <person name="Rokas A."/>
            <person name="Ruiz-Duenas F.J."/>
            <person name="Sabat G."/>
            <person name="Salamov A."/>
            <person name="Samejima M."/>
            <person name="Schmutz J."/>
            <person name="Slot J.C."/>
            <person name="St John F."/>
            <person name="Stenlid J."/>
            <person name="Sun H."/>
            <person name="Sun S."/>
            <person name="Syed K."/>
            <person name="Tsang A."/>
            <person name="Wiebenga A."/>
            <person name="Young D."/>
            <person name="Pisabarro A."/>
            <person name="Eastwood D.C."/>
            <person name="Martin F."/>
            <person name="Cullen D."/>
            <person name="Grigoriev I.V."/>
            <person name="Hibbett D.S."/>
        </authorList>
    </citation>
    <scope>NUCLEOTIDE SEQUENCE [LARGE SCALE GENOMIC DNA]</scope>
    <source>
        <strain evidence="2 3">MD-104</strain>
    </source>
</reference>
<organism evidence="2 3">
    <name type="scientific">Wolfiporia cocos (strain MD-104)</name>
    <name type="common">Brown rot fungus</name>
    <dbReference type="NCBI Taxonomy" id="742152"/>
    <lineage>
        <taxon>Eukaryota</taxon>
        <taxon>Fungi</taxon>
        <taxon>Dikarya</taxon>
        <taxon>Basidiomycota</taxon>
        <taxon>Agaricomycotina</taxon>
        <taxon>Agaricomycetes</taxon>
        <taxon>Polyporales</taxon>
        <taxon>Phaeolaceae</taxon>
        <taxon>Wolfiporia</taxon>
    </lineage>
</organism>
<dbReference type="OMA" id="RMNLHLL"/>
<dbReference type="OrthoDB" id="630895at2759"/>
<dbReference type="InterPro" id="IPR016181">
    <property type="entry name" value="Acyl_CoA_acyltransferase"/>
</dbReference>
<dbReference type="GO" id="GO:0016747">
    <property type="term" value="F:acyltransferase activity, transferring groups other than amino-acyl groups"/>
    <property type="evidence" value="ECO:0007669"/>
    <property type="project" value="InterPro"/>
</dbReference>
<protein>
    <recommendedName>
        <fullName evidence="1">N-acetyltransferase domain-containing protein</fullName>
    </recommendedName>
</protein>
<dbReference type="STRING" id="742152.A0A2H3J2M2"/>
<dbReference type="EMBL" id="KB467831">
    <property type="protein sequence ID" value="PCH34023.1"/>
    <property type="molecule type" value="Genomic_DNA"/>
</dbReference>
<evidence type="ECO:0000313" key="3">
    <source>
        <dbReference type="Proteomes" id="UP000218811"/>
    </source>
</evidence>
<evidence type="ECO:0000259" key="1">
    <source>
        <dbReference type="Pfam" id="PF13302"/>
    </source>
</evidence>
<dbReference type="Proteomes" id="UP000218811">
    <property type="component" value="Unassembled WGS sequence"/>
</dbReference>
<dbReference type="AlphaFoldDB" id="A0A2H3J2M2"/>
<accession>A0A2H3J2M2</accession>
<dbReference type="PANTHER" id="PTHR43328:SF1">
    <property type="entry name" value="N-ACETYLTRANSFERASE DOMAIN-CONTAINING PROTEIN"/>
    <property type="match status" value="1"/>
</dbReference>
<dbReference type="Gene3D" id="3.40.630.30">
    <property type="match status" value="1"/>
</dbReference>
<dbReference type="Pfam" id="PF13302">
    <property type="entry name" value="Acetyltransf_3"/>
    <property type="match status" value="1"/>
</dbReference>
<proteinExistence type="predicted"/>
<gene>
    <name evidence="2" type="ORF">WOLCODRAFT_94664</name>
</gene>
<dbReference type="PANTHER" id="PTHR43328">
    <property type="entry name" value="ACETYLTRANSFERASE-RELATED"/>
    <property type="match status" value="1"/>
</dbReference>
<sequence>MYHSQLHPLQIDPTTGEPFLRLPAPLQNIIITPPRLSDGASIVPILNDNAVCRWLQGPPYPYLPSHAESWLAAAKNDSDVILNELERASKDGPLKIIDACPVRILRETNANGPDTFLGDIFLHRCQYPYEEPTTKQELSAENARKEVGDPTIVWCIGDYLASSHHGRGIMSTALKTLLTAWAIPRMGVRRIRAETFRGNVGSVRVFEKNGFVLEKTVDHGEVTTSGKRIDGAHILWWEYK</sequence>
<keyword evidence="3" id="KW-1185">Reference proteome</keyword>
<name>A0A2H3J2M2_WOLCO</name>
<feature type="domain" description="N-acetyltransferase" evidence="1">
    <location>
        <begin position="29"/>
        <end position="212"/>
    </location>
</feature>
<dbReference type="InterPro" id="IPR000182">
    <property type="entry name" value="GNAT_dom"/>
</dbReference>
<dbReference type="SUPFAM" id="SSF55729">
    <property type="entry name" value="Acyl-CoA N-acyltransferases (Nat)"/>
    <property type="match status" value="1"/>
</dbReference>